<evidence type="ECO:0000313" key="4">
    <source>
        <dbReference type="Proteomes" id="UP000722050"/>
    </source>
</evidence>
<organism evidence="3 4">
    <name type="scientific">Mogibacterium diversum</name>
    <dbReference type="NCBI Taxonomy" id="114527"/>
    <lineage>
        <taxon>Bacteria</taxon>
        <taxon>Bacillati</taxon>
        <taxon>Bacillota</taxon>
        <taxon>Clostridia</taxon>
        <taxon>Peptostreptococcales</taxon>
        <taxon>Anaerovoracaceae</taxon>
        <taxon>Mogibacterium</taxon>
    </lineage>
</organism>
<sequence length="210" mass="22713">MMALQEEVKARGDVDDEKSSSGLSLNPVAMQWLFLFLFIAWALVNALLYIDQASKYEERKSSATLSDIGSSFGLETGKEYPITVVGASGAAISVAFEGDNGSHILEVPTSKITFDVRRDVAGASMSVDVPNIKQSEEVAYWLHSYACSKDTWAYGWVQKNCIPNPPQLVVSDDARSQGFALVIKDSAGVKVTLPPSMYNNILGINPGAVE</sequence>
<keyword evidence="2" id="KW-1133">Transmembrane helix</keyword>
<feature type="region of interest" description="Disordered" evidence="1">
    <location>
        <begin position="1"/>
        <end position="20"/>
    </location>
</feature>
<gene>
    <name evidence="3" type="ORF">HXM71_07090</name>
</gene>
<name>A0A930EJS9_9FIRM</name>
<evidence type="ECO:0000313" key="3">
    <source>
        <dbReference type="EMBL" id="MBF1352861.1"/>
    </source>
</evidence>
<proteinExistence type="predicted"/>
<feature type="transmembrane region" description="Helical" evidence="2">
    <location>
        <begin position="29"/>
        <end position="50"/>
    </location>
</feature>
<evidence type="ECO:0000256" key="2">
    <source>
        <dbReference type="SAM" id="Phobius"/>
    </source>
</evidence>
<dbReference type="EMBL" id="JABZQH010000307">
    <property type="protein sequence ID" value="MBF1352861.1"/>
    <property type="molecule type" value="Genomic_DNA"/>
</dbReference>
<keyword evidence="2" id="KW-0472">Membrane</keyword>
<feature type="compositionally biased region" description="Basic and acidic residues" evidence="1">
    <location>
        <begin position="1"/>
        <end position="19"/>
    </location>
</feature>
<accession>A0A930EJS9</accession>
<dbReference type="Proteomes" id="UP000722050">
    <property type="component" value="Unassembled WGS sequence"/>
</dbReference>
<dbReference type="AlphaFoldDB" id="A0A930EJS9"/>
<protein>
    <submittedName>
        <fullName evidence="3">Uncharacterized protein</fullName>
    </submittedName>
</protein>
<comment type="caution">
    <text evidence="3">The sequence shown here is derived from an EMBL/GenBank/DDBJ whole genome shotgun (WGS) entry which is preliminary data.</text>
</comment>
<evidence type="ECO:0000256" key="1">
    <source>
        <dbReference type="SAM" id="MobiDB-lite"/>
    </source>
</evidence>
<reference evidence="3" key="1">
    <citation type="submission" date="2020-04" db="EMBL/GenBank/DDBJ databases">
        <title>Deep metagenomics examines the oral microbiome during advanced dental caries in children, revealing novel taxa and co-occurrences with host molecules.</title>
        <authorList>
            <person name="Baker J.L."/>
            <person name="Morton J.T."/>
            <person name="Dinis M."/>
            <person name="Alvarez R."/>
            <person name="Tran N.C."/>
            <person name="Knight R."/>
            <person name="Edlund A."/>
        </authorList>
    </citation>
    <scope>NUCLEOTIDE SEQUENCE</scope>
    <source>
        <strain evidence="3">JCVI_24_bin.8</strain>
    </source>
</reference>
<keyword evidence="2" id="KW-0812">Transmembrane</keyword>